<dbReference type="PANTHER" id="PTHR44227:SF3">
    <property type="entry name" value="PROTEIN O-MANNOSYL-TRANSFERASE TMTC4"/>
    <property type="match status" value="1"/>
</dbReference>
<dbReference type="SUPFAM" id="SSF53756">
    <property type="entry name" value="UDP-Glycosyltransferase/glycogen phosphorylase"/>
    <property type="match status" value="1"/>
</dbReference>
<evidence type="ECO:0000313" key="3">
    <source>
        <dbReference type="EMBL" id="MFM0002675.1"/>
    </source>
</evidence>
<dbReference type="Gene3D" id="3.40.50.2000">
    <property type="entry name" value="Glycogen Phosphorylase B"/>
    <property type="match status" value="1"/>
</dbReference>
<keyword evidence="4" id="KW-1185">Reference proteome</keyword>
<dbReference type="Gene3D" id="1.25.40.10">
    <property type="entry name" value="Tetratricopeptide repeat domain"/>
    <property type="match status" value="2"/>
</dbReference>
<reference evidence="3 4" key="1">
    <citation type="journal article" date="2024" name="Chem. Sci.">
        <title>Discovery of megapolipeptins by genome mining of a Burkholderiales bacteria collection.</title>
        <authorList>
            <person name="Paulo B.S."/>
            <person name="Recchia M.J.J."/>
            <person name="Lee S."/>
            <person name="Fergusson C.H."/>
            <person name="Romanowski S.B."/>
            <person name="Hernandez A."/>
            <person name="Krull N."/>
            <person name="Liu D.Y."/>
            <person name="Cavanagh H."/>
            <person name="Bos A."/>
            <person name="Gray C.A."/>
            <person name="Murphy B.T."/>
            <person name="Linington R.G."/>
            <person name="Eustaquio A.S."/>
        </authorList>
    </citation>
    <scope>NUCLEOTIDE SEQUENCE [LARGE SCALE GENOMIC DNA]</scope>
    <source>
        <strain evidence="3 4">RL17-350-BIC-A</strain>
    </source>
</reference>
<evidence type="ECO:0000313" key="4">
    <source>
        <dbReference type="Proteomes" id="UP001629230"/>
    </source>
</evidence>
<accession>A0ABW9ARL5</accession>
<dbReference type="SUPFAM" id="SSF48452">
    <property type="entry name" value="TPR-like"/>
    <property type="match status" value="2"/>
</dbReference>
<sequence>MHEPEFPLHTSASNDVGAITARADACFAAGRHREAIAGYERVLAEQPRNVHALHRLGIASFRVDRPELSRKYLDQALSVAPERADIWEHRGLIAALGGELTAAEAFYHRAMDLDGDSASLHRNLGDCLKLAKRLVEARGHYLEALELEPALHHAVRALAQISTELERYQDAADYWLHAWTLDSTHLTDALELISALWRAQGGAGIDGVLVELRARFAGDASALQQVAFALNGVERFKDAISVATEGLGVDPHNGWLHHNASFAFNMLGDFPAMYAHAVEAARLMPDHPSMQFNLAAAQLRAGDYENGWKQYRWHEALAENHDLVRPPYPEWQGERVTGRRFLLVGEQGLGDQLQFLRMTEWLHRRGAQVDVWVEAPLSEVARNAAGVHAAWTTAPPGPYDYWCRMLRMPEHMKLDLPMLPLATSYLRAEPAQVQRWQNRLDAICAADARGPLGKRVGIVWAGNPAYGLDRYRSIPLREWLPVLRQTGMQWFALQKDEAQNEAVAWHADIGMHRLGPEIGTFADTLAILQSLDLVITVDTAVAHLAGACGTPVWVLVPTFTDWRWMTERDDSPWYPSARLFRQRELGRWDTVLDEVARALRDFVAD</sequence>
<dbReference type="EMBL" id="JAQQEZ010000010">
    <property type="protein sequence ID" value="MFM0002675.1"/>
    <property type="molecule type" value="Genomic_DNA"/>
</dbReference>
<keyword evidence="2" id="KW-0802">TPR repeat</keyword>
<organism evidence="3 4">
    <name type="scientific">Paraburkholderia dipogonis</name>
    <dbReference type="NCBI Taxonomy" id="1211383"/>
    <lineage>
        <taxon>Bacteria</taxon>
        <taxon>Pseudomonadati</taxon>
        <taxon>Pseudomonadota</taxon>
        <taxon>Betaproteobacteria</taxon>
        <taxon>Burkholderiales</taxon>
        <taxon>Burkholderiaceae</taxon>
        <taxon>Paraburkholderia</taxon>
    </lineage>
</organism>
<dbReference type="SMART" id="SM00028">
    <property type="entry name" value="TPR"/>
    <property type="match status" value="7"/>
</dbReference>
<dbReference type="Proteomes" id="UP001629230">
    <property type="component" value="Unassembled WGS sequence"/>
</dbReference>
<evidence type="ECO:0000256" key="2">
    <source>
        <dbReference type="ARBA" id="ARBA00022803"/>
    </source>
</evidence>
<dbReference type="InterPro" id="IPR052346">
    <property type="entry name" value="O-mannosyl-transferase_TMTC"/>
</dbReference>
<dbReference type="PANTHER" id="PTHR44227">
    <property type="match status" value="1"/>
</dbReference>
<protein>
    <submittedName>
        <fullName evidence="3">Tetratricopeptide repeat-containing glycosyltransferase family protein</fullName>
    </submittedName>
</protein>
<name>A0ABW9ARL5_9BURK</name>
<gene>
    <name evidence="3" type="ORF">PQR57_16770</name>
</gene>
<evidence type="ECO:0000256" key="1">
    <source>
        <dbReference type="ARBA" id="ARBA00022737"/>
    </source>
</evidence>
<dbReference type="InterPro" id="IPR011990">
    <property type="entry name" value="TPR-like_helical_dom_sf"/>
</dbReference>
<keyword evidence="1" id="KW-0677">Repeat</keyword>
<proteinExistence type="predicted"/>
<dbReference type="InterPro" id="IPR019734">
    <property type="entry name" value="TPR_rpt"/>
</dbReference>
<comment type="caution">
    <text evidence="3">The sequence shown here is derived from an EMBL/GenBank/DDBJ whole genome shotgun (WGS) entry which is preliminary data.</text>
</comment>
<dbReference type="Pfam" id="PF13432">
    <property type="entry name" value="TPR_16"/>
    <property type="match status" value="1"/>
</dbReference>